<protein>
    <recommendedName>
        <fullName evidence="3">NACHT domain-containing protein</fullName>
    </recommendedName>
</protein>
<dbReference type="EMBL" id="JAIWYP010000003">
    <property type="protein sequence ID" value="KAH3858476.1"/>
    <property type="molecule type" value="Genomic_DNA"/>
</dbReference>
<dbReference type="PANTHER" id="PTHR46844">
    <property type="entry name" value="SLR5058 PROTEIN"/>
    <property type="match status" value="1"/>
</dbReference>
<dbReference type="InterPro" id="IPR032675">
    <property type="entry name" value="LRR_dom_sf"/>
</dbReference>
<keyword evidence="5" id="KW-1185">Reference proteome</keyword>
<dbReference type="SUPFAM" id="SSF52540">
    <property type="entry name" value="P-loop containing nucleoside triphosphate hydrolases"/>
    <property type="match status" value="1"/>
</dbReference>
<dbReference type="Pfam" id="PF05729">
    <property type="entry name" value="NACHT"/>
    <property type="match status" value="1"/>
</dbReference>
<evidence type="ECO:0000313" key="5">
    <source>
        <dbReference type="Proteomes" id="UP000828390"/>
    </source>
</evidence>
<comment type="caution">
    <text evidence="4">The sequence shown here is derived from an EMBL/GenBank/DDBJ whole genome shotgun (WGS) entry which is preliminary data.</text>
</comment>
<reference evidence="4" key="2">
    <citation type="submission" date="2020-11" db="EMBL/GenBank/DDBJ databases">
        <authorList>
            <person name="McCartney M.A."/>
            <person name="Auch B."/>
            <person name="Kono T."/>
            <person name="Mallez S."/>
            <person name="Becker A."/>
            <person name="Gohl D.M."/>
            <person name="Silverstein K.A.T."/>
            <person name="Koren S."/>
            <person name="Bechman K.B."/>
            <person name="Herman A."/>
            <person name="Abrahante J.E."/>
            <person name="Garbe J."/>
        </authorList>
    </citation>
    <scope>NUCLEOTIDE SEQUENCE</scope>
    <source>
        <strain evidence="4">Duluth1</strain>
        <tissue evidence="4">Whole animal</tissue>
    </source>
</reference>
<feature type="domain" description="NACHT" evidence="3">
    <location>
        <begin position="378"/>
        <end position="484"/>
    </location>
</feature>
<evidence type="ECO:0000256" key="1">
    <source>
        <dbReference type="ARBA" id="ARBA00022741"/>
    </source>
</evidence>
<dbReference type="Proteomes" id="UP000828390">
    <property type="component" value="Unassembled WGS sequence"/>
</dbReference>
<dbReference type="SUPFAM" id="SSF52058">
    <property type="entry name" value="L domain-like"/>
    <property type="match status" value="2"/>
</dbReference>
<keyword evidence="1" id="KW-0547">Nucleotide-binding</keyword>
<dbReference type="GO" id="GO:0005524">
    <property type="term" value="F:ATP binding"/>
    <property type="evidence" value="ECO:0007669"/>
    <property type="project" value="UniProtKB-KW"/>
</dbReference>
<proteinExistence type="predicted"/>
<dbReference type="Gene3D" id="3.40.50.300">
    <property type="entry name" value="P-loop containing nucleotide triphosphate hydrolases"/>
    <property type="match status" value="1"/>
</dbReference>
<dbReference type="InterPro" id="IPR007111">
    <property type="entry name" value="NACHT_NTPase"/>
</dbReference>
<accession>A0A9D4LKG6</accession>
<sequence>MAGLADVFSEQERTNWLKACLGLIIAKHALEEFVDREVKDVHIRIFQSVRSRLNLSAATVCNNCSTANLLKCPTLNVCKKRGAASCKSIHDTPAKQPRPCSTKICDEVRDEIIKAHRYQRPSWKNTSAEQWANNHWQIAKCFLPPDGYSGVGSAYETDFNGIISVMLNCTHFDSKVSFSIAQSGLACLLSKAREIGRAVRHNSDCKMDNTDLHNSFSTLICLLSDPTCLGKERHAQEAIRKIKQLQVDSLKITEAEMTHLLKNAQDTLNEMKQVADDSMKEMKAFVENYCKKSTALEDGDYERAVNDFVKRLKQHYNDTLSHVSISTLLPSGDVSLHKVYAAPSICRIVEDDNWNKTEHPVTTYEEVFYASEHKKLNKRIFLQGEAGMGKSTFVSKLVLDWCNQGEAISSRSKYFVDSNTLQEFKLVLFITLRDSLRDHIVTKMIKEHLIDMVYADTESAAANEMLNKIMHQEMCLVVLDGLDEWKDHNGKLAQPILVSCYNKCTVLTTTRPWKLTDERIKNSQIDSLFELKGVSNPFFMCKKVMNSLKCNRFDGFKEYVQENRLLNLLMSPMFLSLIISSWVDGAKLTGSRCDLYTVLIDGLFKKASDKRSYFVQPPLRCFQTTHYLQQNMEHLQAISKTAFLMLFSEQREHSLVISDQLLSQYLNQQQKDFALTTGILTERKDASKTYLRTTCSFIHKSVQEFLAAVYIAVNESDLKIVYRFMADNSDSILENQIFIFLCGLNISAANELSRVIDSSLNTGMGLGSITDMYIQGLIEAKANDQNDIDLKLSRIHSSEFRDPEGFVGVLQMNKSNVKFLTRSQLECEPLPDTLKPIMYWKEGVCFLDVSSFRNLENLCTYNILPKTSIQLDKLKVLELSGECDVLDLSFYPNLESVILCDGIALLPNAFHGLAQLKRLKLENCKCEMLDLSSCLNLESLELLGEITLQSNDLHSLVFLQNIDLNECLCVGLDLSSCQNLEMIKRFGRITLQPTALTGLALLTHLDLTGECVCDQLDLSLCCNLEEIIVGGSLLLLPDGFHRLDELKKLRINGESRCQALDLRSCHNLEFISVEGATSILQNGLCGLTKLNDLTYKTRSLDLELLSCQNLEHSNVSGNIAKRLSEELALHNNTYCSVENLTHLTLDRCRCEVFDFSSCISLEKLHLEGEITLRPQGLLNLKNLKHLILNCFCDGLDLSTCYNLKNVSIWGNIDLPPSRKRAGEDFVNTYYNNTWNIDTEQHCVNTCITLASTGLHECANLESLHLLCKCNSLDLSMLANLKYLELGSGIKLRPKKLPTLTGIEVLILWTECEDLDLSLCKQLHSLYIGENLALLPDGLRGLHNLSHIFITGHCGGLDLSSCINIRYIFVGKQVNLKTTDLRKHDNLHHLTLCCKCDSLDLSECHELLTLCLTESMTVSLSSLSERMLLLRSHEWQQCRSSCYNYLQELCLIEPVHLSPHSLSSLKFVKHLTLGGNCKGIDVSLCSRLKTFTLIKPVCISLGILIFFPKLKRLTVKPSFDVFTLSNTTIGKLNNVKDW</sequence>
<evidence type="ECO:0000313" key="4">
    <source>
        <dbReference type="EMBL" id="KAH3858476.1"/>
    </source>
</evidence>
<evidence type="ECO:0000259" key="3">
    <source>
        <dbReference type="PROSITE" id="PS50837"/>
    </source>
</evidence>
<reference evidence="4" key="1">
    <citation type="journal article" date="2019" name="bioRxiv">
        <title>The Genome of the Zebra Mussel, Dreissena polymorpha: A Resource for Invasive Species Research.</title>
        <authorList>
            <person name="McCartney M.A."/>
            <person name="Auch B."/>
            <person name="Kono T."/>
            <person name="Mallez S."/>
            <person name="Zhang Y."/>
            <person name="Obille A."/>
            <person name="Becker A."/>
            <person name="Abrahante J.E."/>
            <person name="Garbe J."/>
            <person name="Badalamenti J.P."/>
            <person name="Herman A."/>
            <person name="Mangelson H."/>
            <person name="Liachko I."/>
            <person name="Sullivan S."/>
            <person name="Sone E.D."/>
            <person name="Koren S."/>
            <person name="Silverstein K.A.T."/>
            <person name="Beckman K.B."/>
            <person name="Gohl D.M."/>
        </authorList>
    </citation>
    <scope>NUCLEOTIDE SEQUENCE</scope>
    <source>
        <strain evidence="4">Duluth1</strain>
        <tissue evidence="4">Whole animal</tissue>
    </source>
</reference>
<name>A0A9D4LKG6_DREPO</name>
<organism evidence="4 5">
    <name type="scientific">Dreissena polymorpha</name>
    <name type="common">Zebra mussel</name>
    <name type="synonym">Mytilus polymorpha</name>
    <dbReference type="NCBI Taxonomy" id="45954"/>
    <lineage>
        <taxon>Eukaryota</taxon>
        <taxon>Metazoa</taxon>
        <taxon>Spiralia</taxon>
        <taxon>Lophotrochozoa</taxon>
        <taxon>Mollusca</taxon>
        <taxon>Bivalvia</taxon>
        <taxon>Autobranchia</taxon>
        <taxon>Heteroconchia</taxon>
        <taxon>Euheterodonta</taxon>
        <taxon>Imparidentia</taxon>
        <taxon>Neoheterodontei</taxon>
        <taxon>Myida</taxon>
        <taxon>Dreissenoidea</taxon>
        <taxon>Dreissenidae</taxon>
        <taxon>Dreissena</taxon>
    </lineage>
</organism>
<keyword evidence="2" id="KW-0067">ATP-binding</keyword>
<gene>
    <name evidence="4" type="ORF">DPMN_101100</name>
</gene>
<dbReference type="InterPro" id="IPR027897">
    <property type="entry name" value="DUF4559"/>
</dbReference>
<dbReference type="PROSITE" id="PS50837">
    <property type="entry name" value="NACHT"/>
    <property type="match status" value="1"/>
</dbReference>
<evidence type="ECO:0000256" key="2">
    <source>
        <dbReference type="ARBA" id="ARBA00022840"/>
    </source>
</evidence>
<dbReference type="PANTHER" id="PTHR46844:SF1">
    <property type="entry name" value="SLR5058 PROTEIN"/>
    <property type="match status" value="1"/>
</dbReference>
<dbReference type="Gene3D" id="3.80.10.10">
    <property type="entry name" value="Ribonuclease Inhibitor"/>
    <property type="match status" value="2"/>
</dbReference>
<dbReference type="InterPro" id="IPR027417">
    <property type="entry name" value="P-loop_NTPase"/>
</dbReference>
<dbReference type="Pfam" id="PF15112">
    <property type="entry name" value="DUF4559"/>
    <property type="match status" value="1"/>
</dbReference>